<feature type="transmembrane region" description="Helical" evidence="1">
    <location>
        <begin position="106"/>
        <end position="124"/>
    </location>
</feature>
<accession>A0A240EGL3</accession>
<dbReference type="EMBL" id="OANU01000004">
    <property type="protein sequence ID" value="SNX47105.1"/>
    <property type="molecule type" value="Genomic_DNA"/>
</dbReference>
<organism evidence="2 3">
    <name type="scientific">Vibrio thalassae</name>
    <dbReference type="NCBI Taxonomy" id="1243014"/>
    <lineage>
        <taxon>Bacteria</taxon>
        <taxon>Pseudomonadati</taxon>
        <taxon>Pseudomonadota</taxon>
        <taxon>Gammaproteobacteria</taxon>
        <taxon>Vibrionales</taxon>
        <taxon>Vibrionaceae</taxon>
        <taxon>Vibrio</taxon>
    </lineage>
</organism>
<keyword evidence="1" id="KW-0472">Membrane</keyword>
<feature type="transmembrane region" description="Helical" evidence="1">
    <location>
        <begin position="54"/>
        <end position="75"/>
    </location>
</feature>
<feature type="transmembrane region" description="Helical" evidence="1">
    <location>
        <begin position="30"/>
        <end position="47"/>
    </location>
</feature>
<evidence type="ECO:0008006" key="4">
    <source>
        <dbReference type="Google" id="ProtNLM"/>
    </source>
</evidence>
<keyword evidence="1" id="KW-0812">Transmembrane</keyword>
<dbReference type="Pfam" id="PF11086">
    <property type="entry name" value="DUF2878"/>
    <property type="match status" value="1"/>
</dbReference>
<dbReference type="RefSeq" id="WP_096992414.1">
    <property type="nucleotide sequence ID" value="NZ_JBHSII010000001.1"/>
</dbReference>
<evidence type="ECO:0000313" key="3">
    <source>
        <dbReference type="Proteomes" id="UP000219336"/>
    </source>
</evidence>
<proteinExistence type="predicted"/>
<dbReference type="Proteomes" id="UP000219336">
    <property type="component" value="Unassembled WGS sequence"/>
</dbReference>
<feature type="transmembrane region" description="Helical" evidence="1">
    <location>
        <begin position="81"/>
        <end position="99"/>
    </location>
</feature>
<evidence type="ECO:0000313" key="2">
    <source>
        <dbReference type="EMBL" id="SNX47105.1"/>
    </source>
</evidence>
<name>A0A240EGL3_9VIBR</name>
<sequence>MSSGWKLVLVSSWFQVVWLLSVVGQTRFQWLALILSIVTILVSHRILGLRLKSLVLLVILGIAIDSLNTFANLLVFDTDVLPVWLVALWLIFSWYAFYLKTFLIPYPILLVSVVGGLGGAMSYLAGFKLGAVSTQYPMLVTLGVLFIEWVLIVFLIVRYPRPNERSWTHET</sequence>
<feature type="transmembrane region" description="Helical" evidence="1">
    <location>
        <begin position="136"/>
        <end position="157"/>
    </location>
</feature>
<keyword evidence="1" id="KW-1133">Transmembrane helix</keyword>
<evidence type="ECO:0000256" key="1">
    <source>
        <dbReference type="SAM" id="Phobius"/>
    </source>
</evidence>
<dbReference type="OrthoDB" id="6522758at2"/>
<dbReference type="AlphaFoldDB" id="A0A240EGL3"/>
<protein>
    <recommendedName>
        <fullName evidence="4">Zinc ABC transporter permease</fullName>
    </recommendedName>
</protein>
<feature type="transmembrane region" description="Helical" evidence="1">
    <location>
        <begin position="7"/>
        <end position="24"/>
    </location>
</feature>
<gene>
    <name evidence="2" type="ORF">VTH8203_00706</name>
</gene>
<reference evidence="3" key="1">
    <citation type="submission" date="2016-06" db="EMBL/GenBank/DDBJ databases">
        <authorList>
            <person name="Rodrigo-Torres L."/>
            <person name="Arahal R.D."/>
            <person name="Lucena T."/>
        </authorList>
    </citation>
    <scope>NUCLEOTIDE SEQUENCE [LARGE SCALE GENOMIC DNA]</scope>
    <source>
        <strain evidence="3">CECT8203</strain>
    </source>
</reference>
<dbReference type="InterPro" id="IPR021306">
    <property type="entry name" value="DUF2878"/>
</dbReference>
<keyword evidence="3" id="KW-1185">Reference proteome</keyword>